<dbReference type="InterPro" id="IPR000551">
    <property type="entry name" value="MerR-type_HTH_dom"/>
</dbReference>
<feature type="domain" description="HTH merR-type" evidence="1">
    <location>
        <begin position="11"/>
        <end position="48"/>
    </location>
</feature>
<proteinExistence type="predicted"/>
<name>A0A0G1BKG3_9BACT</name>
<dbReference type="SUPFAM" id="SSF46955">
    <property type="entry name" value="Putative DNA-binding domain"/>
    <property type="match status" value="1"/>
</dbReference>
<dbReference type="GO" id="GO:0006355">
    <property type="term" value="P:regulation of DNA-templated transcription"/>
    <property type="evidence" value="ECO:0007669"/>
    <property type="project" value="InterPro"/>
</dbReference>
<dbReference type="Gene3D" id="1.10.1660.10">
    <property type="match status" value="1"/>
</dbReference>
<evidence type="ECO:0000259" key="1">
    <source>
        <dbReference type="Pfam" id="PF00376"/>
    </source>
</evidence>
<evidence type="ECO:0000313" key="3">
    <source>
        <dbReference type="Proteomes" id="UP000034036"/>
    </source>
</evidence>
<dbReference type="AlphaFoldDB" id="A0A0G1BKG3"/>
<dbReference type="EMBL" id="LCDF01000024">
    <property type="protein sequence ID" value="KKS46766.1"/>
    <property type="molecule type" value="Genomic_DNA"/>
</dbReference>
<dbReference type="GO" id="GO:0003677">
    <property type="term" value="F:DNA binding"/>
    <property type="evidence" value="ECO:0007669"/>
    <property type="project" value="InterPro"/>
</dbReference>
<dbReference type="InterPro" id="IPR009061">
    <property type="entry name" value="DNA-bd_dom_put_sf"/>
</dbReference>
<accession>A0A0G1BKG3</accession>
<gene>
    <name evidence="2" type="ORF">UV11_C0024G0010</name>
</gene>
<protein>
    <recommendedName>
        <fullName evidence="1">HTH merR-type domain-containing protein</fullName>
    </recommendedName>
</protein>
<comment type="caution">
    <text evidence="2">The sequence shown here is derived from an EMBL/GenBank/DDBJ whole genome shotgun (WGS) entry which is preliminary data.</text>
</comment>
<dbReference type="STRING" id="1618659.UV11_C0024G0010"/>
<sequence length="89" mass="10376">MANEEVGKYVTIKNAATMLGVSTLTLRNWDKKSKLCAYRHPINNYRIYKLEDIQSFLGKIETRNKPRKINIEVLEDDTGQKDIEDVFEI</sequence>
<evidence type="ECO:0000313" key="2">
    <source>
        <dbReference type="EMBL" id="KKS46766.1"/>
    </source>
</evidence>
<organism evidence="2 3">
    <name type="scientific">Candidatus Giovannonibacteria bacterium GW2011_GWF2_42_19</name>
    <dbReference type="NCBI Taxonomy" id="1618659"/>
    <lineage>
        <taxon>Bacteria</taxon>
        <taxon>Candidatus Giovannoniibacteriota</taxon>
    </lineage>
</organism>
<dbReference type="Proteomes" id="UP000034036">
    <property type="component" value="Unassembled WGS sequence"/>
</dbReference>
<dbReference type="Pfam" id="PF00376">
    <property type="entry name" value="MerR"/>
    <property type="match status" value="1"/>
</dbReference>
<reference evidence="2 3" key="1">
    <citation type="journal article" date="2015" name="Nature">
        <title>rRNA introns, odd ribosomes, and small enigmatic genomes across a large radiation of phyla.</title>
        <authorList>
            <person name="Brown C.T."/>
            <person name="Hug L.A."/>
            <person name="Thomas B.C."/>
            <person name="Sharon I."/>
            <person name="Castelle C.J."/>
            <person name="Singh A."/>
            <person name="Wilkins M.J."/>
            <person name="Williams K.H."/>
            <person name="Banfield J.F."/>
        </authorList>
    </citation>
    <scope>NUCLEOTIDE SEQUENCE [LARGE SCALE GENOMIC DNA]</scope>
</reference>